<dbReference type="NCBIfam" id="TIGR00055">
    <property type="entry name" value="uppS"/>
    <property type="match status" value="1"/>
</dbReference>
<name>A0A2M7W0K9_9BACT</name>
<comment type="subunit">
    <text evidence="2">Homodimer.</text>
</comment>
<keyword evidence="2" id="KW-0460">Magnesium</keyword>
<protein>
    <recommendedName>
        <fullName evidence="2">Isoprenyl transferase</fullName>
        <ecNumber evidence="2">2.5.1.-</ecNumber>
    </recommendedName>
</protein>
<comment type="similarity">
    <text evidence="2">Belongs to the UPP synthase family.</text>
</comment>
<sequence>MTDKTDNIIPLKHLVIMPDGDRRWAKAKGLPLWEGHRRGAQNIQSLLEACQELKIPYLSMWGFSTENWKRSPEEVEQLMNLFRDFIIKKRNDIIKNKINFRHIGRKDRLSPDLLQGLEQLEKDTANFTEWHYIVGLDYGGQDEIVRATQKIIAEVQLGKLDVSALTPDIFETYLDTNGIPNPDFIIRTSGEQRTSGFMAYQSGYAELLFLPINFPDLTKEKLKEVIAEYYNRQRRFGAG</sequence>
<feature type="binding site" evidence="2">
    <location>
        <begin position="64"/>
        <end position="66"/>
    </location>
    <ligand>
        <name>substrate</name>
    </ligand>
</feature>
<feature type="binding site" evidence="2">
    <location>
        <position position="70"/>
    </location>
    <ligand>
        <name>substrate</name>
    </ligand>
</feature>
<feature type="binding site" evidence="2">
    <location>
        <begin position="193"/>
        <end position="195"/>
    </location>
    <ligand>
        <name>substrate</name>
    </ligand>
</feature>
<dbReference type="InterPro" id="IPR036424">
    <property type="entry name" value="UPP_synth-like_sf"/>
</dbReference>
<feature type="binding site" evidence="2">
    <location>
        <position position="24"/>
    </location>
    <ligand>
        <name>substrate</name>
    </ligand>
</feature>
<feature type="binding site" evidence="2">
    <location>
        <position position="187"/>
    </location>
    <ligand>
        <name>substrate</name>
    </ligand>
</feature>
<evidence type="ECO:0000256" key="2">
    <source>
        <dbReference type="HAMAP-Rule" id="MF_01139"/>
    </source>
</evidence>
<dbReference type="GO" id="GO:0016094">
    <property type="term" value="P:polyprenol biosynthetic process"/>
    <property type="evidence" value="ECO:0007669"/>
    <property type="project" value="TreeGrafter"/>
</dbReference>
<dbReference type="Pfam" id="PF01255">
    <property type="entry name" value="Prenyltransf"/>
    <property type="match status" value="1"/>
</dbReference>
<accession>A0A2M7W0K9</accession>
<dbReference type="HAMAP" id="MF_01139">
    <property type="entry name" value="ISPT"/>
    <property type="match status" value="1"/>
</dbReference>
<dbReference type="GO" id="GO:0000287">
    <property type="term" value="F:magnesium ion binding"/>
    <property type="evidence" value="ECO:0007669"/>
    <property type="project" value="UniProtKB-UniRule"/>
</dbReference>
<keyword evidence="2" id="KW-0479">Metal-binding</keyword>
<feature type="binding site" evidence="2">
    <location>
        <position position="68"/>
    </location>
    <ligand>
        <name>substrate</name>
    </ligand>
</feature>
<comment type="cofactor">
    <cofactor evidence="2">
        <name>Mg(2+)</name>
        <dbReference type="ChEBI" id="CHEBI:18420"/>
    </cofactor>
    <text evidence="2">Binds 2 magnesium ions per subunit.</text>
</comment>
<evidence type="ECO:0000313" key="3">
    <source>
        <dbReference type="EMBL" id="PJA12167.1"/>
    </source>
</evidence>
<comment type="caution">
    <text evidence="3">The sequence shown here is derived from an EMBL/GenBank/DDBJ whole genome shotgun (WGS) entry which is preliminary data.</text>
</comment>
<dbReference type="Proteomes" id="UP000228952">
    <property type="component" value="Unassembled WGS sequence"/>
</dbReference>
<organism evidence="3 4">
    <name type="scientific">Candidatus Dojkabacteria bacterium CG_4_10_14_0_2_um_filter_Dojkabacteria_WS6_41_15</name>
    <dbReference type="NCBI Taxonomy" id="2014249"/>
    <lineage>
        <taxon>Bacteria</taxon>
        <taxon>Candidatus Dojkabacteria</taxon>
    </lineage>
</organism>
<dbReference type="Gene3D" id="3.40.1180.10">
    <property type="entry name" value="Decaprenyl diphosphate synthase-like"/>
    <property type="match status" value="1"/>
</dbReference>
<evidence type="ECO:0000256" key="1">
    <source>
        <dbReference type="ARBA" id="ARBA00022679"/>
    </source>
</evidence>
<feature type="active site" evidence="2">
    <location>
        <position position="19"/>
    </location>
</feature>
<dbReference type="PANTHER" id="PTHR10291">
    <property type="entry name" value="DEHYDRODOLICHYL DIPHOSPHATE SYNTHASE FAMILY MEMBER"/>
    <property type="match status" value="1"/>
</dbReference>
<dbReference type="EMBL" id="PFQB01000125">
    <property type="protein sequence ID" value="PJA12167.1"/>
    <property type="molecule type" value="Genomic_DNA"/>
</dbReference>
<dbReference type="CDD" id="cd00475">
    <property type="entry name" value="Cis_IPPS"/>
    <property type="match status" value="1"/>
</dbReference>
<feature type="binding site" evidence="2">
    <location>
        <position position="206"/>
    </location>
    <ligand>
        <name>Mg(2+)</name>
        <dbReference type="ChEBI" id="CHEBI:18420"/>
    </ligand>
</feature>
<gene>
    <name evidence="3" type="primary">uppS</name>
    <name evidence="3" type="ORF">COX64_05010</name>
</gene>
<comment type="function">
    <text evidence="2">Catalyzes the condensation of isopentenyl diphosphate (IPP) with allylic pyrophosphates generating different type of terpenoids.</text>
</comment>
<proteinExistence type="inferred from homology"/>
<dbReference type="InterPro" id="IPR001441">
    <property type="entry name" value="UPP_synth-like"/>
</dbReference>
<dbReference type="GO" id="GO:0045547">
    <property type="term" value="F:ditrans,polycis-polyprenyl diphosphate synthase [(2E,6E)-farnesyl diphosphate specific] activity"/>
    <property type="evidence" value="ECO:0007669"/>
    <property type="project" value="TreeGrafter"/>
</dbReference>
<dbReference type="SUPFAM" id="SSF64005">
    <property type="entry name" value="Undecaprenyl diphosphate synthase"/>
    <property type="match status" value="1"/>
</dbReference>
<feature type="active site" description="Proton acceptor" evidence="2">
    <location>
        <position position="67"/>
    </location>
</feature>
<dbReference type="AlphaFoldDB" id="A0A2M7W0K9"/>
<dbReference type="PANTHER" id="PTHR10291:SF0">
    <property type="entry name" value="DEHYDRODOLICHYL DIPHOSPHATE SYNTHASE 2"/>
    <property type="match status" value="1"/>
</dbReference>
<feature type="binding site" evidence="2">
    <location>
        <position position="36"/>
    </location>
    <ligand>
        <name>substrate</name>
    </ligand>
</feature>
<evidence type="ECO:0000313" key="4">
    <source>
        <dbReference type="Proteomes" id="UP000228952"/>
    </source>
</evidence>
<comment type="caution">
    <text evidence="2">Lacks conserved residue(s) required for the propagation of feature annotation.</text>
</comment>
<feature type="binding site" evidence="2">
    <location>
        <position position="19"/>
    </location>
    <ligand>
        <name>Mg(2+)</name>
        <dbReference type="ChEBI" id="CHEBI:18420"/>
    </ligand>
</feature>
<keyword evidence="1 2" id="KW-0808">Transferase</keyword>
<reference evidence="4" key="1">
    <citation type="submission" date="2017-09" db="EMBL/GenBank/DDBJ databases">
        <title>Depth-based differentiation of microbial function through sediment-hosted aquifers and enrichment of novel symbionts in the deep terrestrial subsurface.</title>
        <authorList>
            <person name="Probst A.J."/>
            <person name="Ladd B."/>
            <person name="Jarett J.K."/>
            <person name="Geller-Mcgrath D.E."/>
            <person name="Sieber C.M.K."/>
            <person name="Emerson J.B."/>
            <person name="Anantharaman K."/>
            <person name="Thomas B.C."/>
            <person name="Malmstrom R."/>
            <person name="Stieglmeier M."/>
            <person name="Klingl A."/>
            <person name="Woyke T."/>
            <person name="Ryan C.M."/>
            <person name="Banfield J.F."/>
        </authorList>
    </citation>
    <scope>NUCLEOTIDE SEQUENCE [LARGE SCALE GENOMIC DNA]</scope>
</reference>
<dbReference type="EC" id="2.5.1.-" evidence="2"/>